<dbReference type="PANTHER" id="PTHR30619:SF7">
    <property type="entry name" value="BETA-LACTAMASE DOMAIN PROTEIN"/>
    <property type="match status" value="1"/>
</dbReference>
<evidence type="ECO:0000256" key="5">
    <source>
        <dbReference type="ARBA" id="ARBA00023136"/>
    </source>
</evidence>
<dbReference type="EMBL" id="JADPKZ010000042">
    <property type="protein sequence ID" value="MBF8378236.1"/>
    <property type="molecule type" value="Genomic_DNA"/>
</dbReference>
<evidence type="ECO:0000313" key="9">
    <source>
        <dbReference type="Proteomes" id="UP000642910"/>
    </source>
</evidence>
<proteinExistence type="predicted"/>
<feature type="transmembrane region" description="Helical" evidence="6">
    <location>
        <begin position="479"/>
        <end position="500"/>
    </location>
</feature>
<evidence type="ECO:0000256" key="6">
    <source>
        <dbReference type="SAM" id="Phobius"/>
    </source>
</evidence>
<keyword evidence="5 6" id="KW-0472">Membrane</keyword>
<organism evidence="8 9">
    <name type="scientific">Alicyclobacillus mali</name>
    <name type="common">ex Roth et al. 2021</name>
    <dbReference type="NCBI Taxonomy" id="1123961"/>
    <lineage>
        <taxon>Bacteria</taxon>
        <taxon>Bacillati</taxon>
        <taxon>Bacillota</taxon>
        <taxon>Bacilli</taxon>
        <taxon>Bacillales</taxon>
        <taxon>Alicyclobacillaceae</taxon>
        <taxon>Alicyclobacillus</taxon>
    </lineage>
</organism>
<feature type="transmembrane region" description="Helical" evidence="6">
    <location>
        <begin position="328"/>
        <end position="350"/>
    </location>
</feature>
<dbReference type="Pfam" id="PF03772">
    <property type="entry name" value="Competence"/>
    <property type="match status" value="1"/>
</dbReference>
<dbReference type="PANTHER" id="PTHR30619">
    <property type="entry name" value="DNA INTERNALIZATION/COMPETENCE PROTEIN COMEC/REC2"/>
    <property type="match status" value="1"/>
</dbReference>
<keyword evidence="4 6" id="KW-1133">Transmembrane helix</keyword>
<sequence>MSRTRLHACAIIAFLASEWSRYVWGWRAAGTAAAVAMALALVGFVWCRDRRLLLVVAASLATGVVAGSVWAAWRPAHPAVPPGARDVIAGEVQSVKETHGRKEIMLAVRGEGEDAHPCHYEALVFVERGPHVDAGQWVEADGTFVASNRVPTAMDILSPLELFDGRVRVLHRAASVGERVTSFMASGMEDGAQEENREFVQLALSMIFGDAQGNLPQNVSADFLAAGVTHLLVASGSNVGFALDMAAIPWHHLFGRARMRKKRLAYGAYALGVIWGFALICGFQLAVLRAACGATYSVAAGMCGRRVSGYTVLWSSAGMAGVLDPADLLTPSMLLSFYAAFAVCEADSLWRRTTADRAERSNDRRTFSASAVRRVGASLVRAFLVTAVVDAYMVPVLWWMFRQWTPYGALSTAILEPTIELLMPLIVLWGLTAGVAHALPWPPIAWCAQVLSRLGCASMFAVVWFVHRVASWHGSLRSLAPASFASACALVFALVAVAHVRMPRRHG</sequence>
<dbReference type="RefSeq" id="WP_067849550.1">
    <property type="nucleotide sequence ID" value="NZ_JADPKZ010000042.1"/>
</dbReference>
<keyword evidence="2" id="KW-1003">Cell membrane</keyword>
<evidence type="ECO:0000313" key="8">
    <source>
        <dbReference type="EMBL" id="MBF8378236.1"/>
    </source>
</evidence>
<evidence type="ECO:0000256" key="4">
    <source>
        <dbReference type="ARBA" id="ARBA00022989"/>
    </source>
</evidence>
<evidence type="ECO:0000256" key="2">
    <source>
        <dbReference type="ARBA" id="ARBA00022475"/>
    </source>
</evidence>
<gene>
    <name evidence="8" type="ORF">IW967_10225</name>
</gene>
<comment type="subcellular location">
    <subcellularLocation>
        <location evidence="1">Cell membrane</location>
        <topology evidence="1">Multi-pass membrane protein</topology>
    </subcellularLocation>
</comment>
<name>A0ABS0F4K4_9BACL</name>
<feature type="transmembrane region" description="Helical" evidence="6">
    <location>
        <begin position="446"/>
        <end position="467"/>
    </location>
</feature>
<evidence type="ECO:0000259" key="7">
    <source>
        <dbReference type="Pfam" id="PF03772"/>
    </source>
</evidence>
<reference evidence="8 9" key="1">
    <citation type="submission" date="2020-11" db="EMBL/GenBank/DDBJ databases">
        <title>Genomic insight of Alicyclobacillus mali FL 18 reveals a new arsenic-resistant strain, with potential in environmental biotechnology.</title>
        <authorList>
            <person name="Fiorentino G."/>
            <person name="Gallo G."/>
            <person name="Aulitto M."/>
        </authorList>
    </citation>
    <scope>NUCLEOTIDE SEQUENCE [LARGE SCALE GENOMIC DNA]</scope>
    <source>
        <strain evidence="8 9">FL 18</strain>
    </source>
</reference>
<feature type="transmembrane region" description="Helical" evidence="6">
    <location>
        <begin position="30"/>
        <end position="47"/>
    </location>
</feature>
<keyword evidence="3 6" id="KW-0812">Transmembrane</keyword>
<feature type="transmembrane region" description="Helical" evidence="6">
    <location>
        <begin position="421"/>
        <end position="439"/>
    </location>
</feature>
<feature type="domain" description="ComEC/Rec2-related protein" evidence="7">
    <location>
        <begin position="206"/>
        <end position="496"/>
    </location>
</feature>
<feature type="transmembrane region" description="Helical" evidence="6">
    <location>
        <begin position="382"/>
        <end position="401"/>
    </location>
</feature>
<keyword evidence="9" id="KW-1185">Reference proteome</keyword>
<evidence type="ECO:0000256" key="3">
    <source>
        <dbReference type="ARBA" id="ARBA00022692"/>
    </source>
</evidence>
<evidence type="ECO:0000256" key="1">
    <source>
        <dbReference type="ARBA" id="ARBA00004651"/>
    </source>
</evidence>
<comment type="caution">
    <text evidence="8">The sequence shown here is derived from an EMBL/GenBank/DDBJ whole genome shotgun (WGS) entry which is preliminary data.</text>
</comment>
<accession>A0ABS0F4K4</accession>
<feature type="transmembrane region" description="Helical" evidence="6">
    <location>
        <begin position="223"/>
        <end position="243"/>
    </location>
</feature>
<dbReference type="InterPro" id="IPR052159">
    <property type="entry name" value="Competence_DNA_uptake"/>
</dbReference>
<feature type="transmembrane region" description="Helical" evidence="6">
    <location>
        <begin position="264"/>
        <end position="287"/>
    </location>
</feature>
<dbReference type="Proteomes" id="UP000642910">
    <property type="component" value="Unassembled WGS sequence"/>
</dbReference>
<protein>
    <submittedName>
        <fullName evidence="8">ComEC/Rec2 family competence protein</fullName>
    </submittedName>
</protein>
<dbReference type="InterPro" id="IPR004477">
    <property type="entry name" value="ComEC_N"/>
</dbReference>
<feature type="transmembrane region" description="Helical" evidence="6">
    <location>
        <begin position="52"/>
        <end position="73"/>
    </location>
</feature>